<evidence type="ECO:0000256" key="9">
    <source>
        <dbReference type="ARBA" id="ARBA00023136"/>
    </source>
</evidence>
<organism evidence="11 12">
    <name type="scientific">Aquamicrobium zhengzhouense</name>
    <dbReference type="NCBI Taxonomy" id="2781738"/>
    <lineage>
        <taxon>Bacteria</taxon>
        <taxon>Pseudomonadati</taxon>
        <taxon>Pseudomonadota</taxon>
        <taxon>Alphaproteobacteria</taxon>
        <taxon>Hyphomicrobiales</taxon>
        <taxon>Phyllobacteriaceae</taxon>
        <taxon>Aquamicrobium</taxon>
    </lineage>
</organism>
<dbReference type="SUPFAM" id="SSF52540">
    <property type="entry name" value="P-loop containing nucleoside triphosphate hydrolases"/>
    <property type="match status" value="1"/>
</dbReference>
<keyword evidence="2" id="KW-0813">Transport</keyword>
<evidence type="ECO:0000313" key="12">
    <source>
        <dbReference type="Proteomes" id="UP000601789"/>
    </source>
</evidence>
<evidence type="ECO:0000256" key="4">
    <source>
        <dbReference type="ARBA" id="ARBA00022496"/>
    </source>
</evidence>
<sequence length="360" mass="38271">MSGTVTQTTTVATRGLHLSFGKTPILRGIDISLSAGETLALLGPSGCGKTTLLRLIAGLLSPTSGEVWSDGRMVAGPGVFVPPEKRGLGMVFQDYALWPHMTVAENVAFPLELAGVSKPDRARRTREALDRVGLAGLADRSPDALSGGQQQRVAIARAIVGEPKIVLFDEPLSNLDRELRETMVDELGSLIRGLGLTAVYVTHDQSEALTLADHVAVMDSGMVAQLAAPHTLVEQPATAKVAEFLRLGSVLPLTRQGEDWLLGGVSLGPIKGPESDAAELLLTPRAMRIVDAGDAPLTGEVSAVHYRDAAYAVAVRLNNKDGHSVQLSSKIRPRIGERLGLEIISDRLHWFPARAQALTS</sequence>
<feature type="domain" description="ABC transporter" evidence="10">
    <location>
        <begin position="11"/>
        <end position="245"/>
    </location>
</feature>
<accession>A0ABS0SDH7</accession>
<comment type="similarity">
    <text evidence="1">Belongs to the ABC transporter superfamily.</text>
</comment>
<dbReference type="PROSITE" id="PS00211">
    <property type="entry name" value="ABC_TRANSPORTER_1"/>
    <property type="match status" value="1"/>
</dbReference>
<keyword evidence="12" id="KW-1185">Reference proteome</keyword>
<protein>
    <submittedName>
        <fullName evidence="11">ABC transporter ATP-binding protein</fullName>
    </submittedName>
</protein>
<dbReference type="InterPro" id="IPR008995">
    <property type="entry name" value="Mo/tungstate-bd_C_term_dom"/>
</dbReference>
<dbReference type="Gene3D" id="3.40.50.300">
    <property type="entry name" value="P-loop containing nucleotide triphosphate hydrolases"/>
    <property type="match status" value="1"/>
</dbReference>
<dbReference type="EMBL" id="JADGMQ010000007">
    <property type="protein sequence ID" value="MBI1621357.1"/>
    <property type="molecule type" value="Genomic_DNA"/>
</dbReference>
<keyword evidence="9" id="KW-0472">Membrane</keyword>
<comment type="caution">
    <text evidence="11">The sequence shown here is derived from an EMBL/GenBank/DDBJ whole genome shotgun (WGS) entry which is preliminary data.</text>
</comment>
<evidence type="ECO:0000256" key="8">
    <source>
        <dbReference type="ARBA" id="ARBA00023065"/>
    </source>
</evidence>
<keyword evidence="3" id="KW-1003">Cell membrane</keyword>
<keyword evidence="8" id="KW-0406">Ion transport</keyword>
<evidence type="ECO:0000256" key="1">
    <source>
        <dbReference type="ARBA" id="ARBA00005417"/>
    </source>
</evidence>
<dbReference type="InterPro" id="IPR050093">
    <property type="entry name" value="ABC_SmlMolc_Importer"/>
</dbReference>
<evidence type="ECO:0000256" key="2">
    <source>
        <dbReference type="ARBA" id="ARBA00022448"/>
    </source>
</evidence>
<keyword evidence="7" id="KW-0408">Iron</keyword>
<name>A0ABS0SDH7_9HYPH</name>
<evidence type="ECO:0000259" key="10">
    <source>
        <dbReference type="PROSITE" id="PS50893"/>
    </source>
</evidence>
<dbReference type="GO" id="GO:0005524">
    <property type="term" value="F:ATP binding"/>
    <property type="evidence" value="ECO:0007669"/>
    <property type="project" value="UniProtKB-KW"/>
</dbReference>
<gene>
    <name evidence="11" type="ORF">IOD40_11850</name>
</gene>
<evidence type="ECO:0000256" key="5">
    <source>
        <dbReference type="ARBA" id="ARBA00022741"/>
    </source>
</evidence>
<keyword evidence="4" id="KW-0410">Iron transport</keyword>
<evidence type="ECO:0000256" key="6">
    <source>
        <dbReference type="ARBA" id="ARBA00022840"/>
    </source>
</evidence>
<reference evidence="11 12" key="1">
    <citation type="submission" date="2020-10" db="EMBL/GenBank/DDBJ databases">
        <title>Aquamicrobium zhengzhouensis sp. nov., a exopolysaccharide producing bacterium isolated from farmland soil.</title>
        <authorList>
            <person name="Wang X."/>
        </authorList>
    </citation>
    <scope>NUCLEOTIDE SEQUENCE [LARGE SCALE GENOMIC DNA]</scope>
    <source>
        <strain evidence="12">cd-1</strain>
    </source>
</reference>
<evidence type="ECO:0000256" key="3">
    <source>
        <dbReference type="ARBA" id="ARBA00022475"/>
    </source>
</evidence>
<dbReference type="Proteomes" id="UP000601789">
    <property type="component" value="Unassembled WGS sequence"/>
</dbReference>
<evidence type="ECO:0000313" key="11">
    <source>
        <dbReference type="EMBL" id="MBI1621357.1"/>
    </source>
</evidence>
<dbReference type="PANTHER" id="PTHR42781">
    <property type="entry name" value="SPERMIDINE/PUTRESCINE IMPORT ATP-BINDING PROTEIN POTA"/>
    <property type="match status" value="1"/>
</dbReference>
<keyword evidence="5" id="KW-0547">Nucleotide-binding</keyword>
<dbReference type="InterPro" id="IPR017871">
    <property type="entry name" value="ABC_transporter-like_CS"/>
</dbReference>
<dbReference type="Pfam" id="PF00005">
    <property type="entry name" value="ABC_tran"/>
    <property type="match status" value="1"/>
</dbReference>
<dbReference type="InterPro" id="IPR003593">
    <property type="entry name" value="AAA+_ATPase"/>
</dbReference>
<dbReference type="PANTHER" id="PTHR42781:SF4">
    <property type="entry name" value="SPERMIDINE_PUTRESCINE IMPORT ATP-BINDING PROTEIN POTA"/>
    <property type="match status" value="1"/>
</dbReference>
<dbReference type="InterPro" id="IPR015853">
    <property type="entry name" value="ABC_transpr_FbpC"/>
</dbReference>
<dbReference type="InterPro" id="IPR003439">
    <property type="entry name" value="ABC_transporter-like_ATP-bd"/>
</dbReference>
<dbReference type="SMART" id="SM00382">
    <property type="entry name" value="AAA"/>
    <property type="match status" value="1"/>
</dbReference>
<dbReference type="CDD" id="cd03259">
    <property type="entry name" value="ABC_Carb_Solutes_like"/>
    <property type="match status" value="1"/>
</dbReference>
<dbReference type="SUPFAM" id="SSF50331">
    <property type="entry name" value="MOP-like"/>
    <property type="match status" value="1"/>
</dbReference>
<proteinExistence type="inferred from homology"/>
<dbReference type="RefSeq" id="WP_198476743.1">
    <property type="nucleotide sequence ID" value="NZ_JADGMQ010000007.1"/>
</dbReference>
<keyword evidence="6 11" id="KW-0067">ATP-binding</keyword>
<dbReference type="PROSITE" id="PS50893">
    <property type="entry name" value="ABC_TRANSPORTER_2"/>
    <property type="match status" value="1"/>
</dbReference>
<dbReference type="InterPro" id="IPR027417">
    <property type="entry name" value="P-loop_NTPase"/>
</dbReference>
<evidence type="ECO:0000256" key="7">
    <source>
        <dbReference type="ARBA" id="ARBA00023004"/>
    </source>
</evidence>